<dbReference type="Proteomes" id="UP001595478">
    <property type="component" value="Unassembled WGS sequence"/>
</dbReference>
<gene>
    <name evidence="1" type="ORF">ACFOHL_14945</name>
</gene>
<keyword evidence="2" id="KW-1185">Reference proteome</keyword>
<name>A0ABV7FW37_9ALTE</name>
<dbReference type="Pfam" id="PF12305">
    <property type="entry name" value="DUF3630"/>
    <property type="match status" value="1"/>
</dbReference>
<protein>
    <submittedName>
        <fullName evidence="1">DUF3630 family protein</fullName>
    </submittedName>
</protein>
<accession>A0ABV7FW37</accession>
<evidence type="ECO:0000313" key="1">
    <source>
        <dbReference type="EMBL" id="MFC3122920.1"/>
    </source>
</evidence>
<dbReference type="InterPro" id="IPR022080">
    <property type="entry name" value="DUF3630"/>
</dbReference>
<reference evidence="2" key="1">
    <citation type="journal article" date="2019" name="Int. J. Syst. Evol. Microbiol.">
        <title>The Global Catalogue of Microorganisms (GCM) 10K type strain sequencing project: providing services to taxonomists for standard genome sequencing and annotation.</title>
        <authorList>
            <consortium name="The Broad Institute Genomics Platform"/>
            <consortium name="The Broad Institute Genome Sequencing Center for Infectious Disease"/>
            <person name="Wu L."/>
            <person name="Ma J."/>
        </authorList>
    </citation>
    <scope>NUCLEOTIDE SEQUENCE [LARGE SCALE GENOMIC DNA]</scope>
    <source>
        <strain evidence="2">KCTC 52473</strain>
    </source>
</reference>
<organism evidence="1 2">
    <name type="scientific">Agaribacter flavus</name>
    <dbReference type="NCBI Taxonomy" id="1902781"/>
    <lineage>
        <taxon>Bacteria</taxon>
        <taxon>Pseudomonadati</taxon>
        <taxon>Pseudomonadota</taxon>
        <taxon>Gammaproteobacteria</taxon>
        <taxon>Alteromonadales</taxon>
        <taxon>Alteromonadaceae</taxon>
        <taxon>Agaribacter</taxon>
    </lineage>
</organism>
<comment type="caution">
    <text evidence="1">The sequence shown here is derived from an EMBL/GenBank/DDBJ whole genome shotgun (WGS) entry which is preliminary data.</text>
</comment>
<evidence type="ECO:0000313" key="2">
    <source>
        <dbReference type="Proteomes" id="UP001595478"/>
    </source>
</evidence>
<dbReference type="RefSeq" id="WP_376921047.1">
    <property type="nucleotide sequence ID" value="NZ_JBHRSW010000039.1"/>
</dbReference>
<sequence>MQQLSPDLLKTSQCVIIQNAIVLKGLSLPDFEHATLWSKQLLELLGLKYIESEISADLIMVAAKFKDEMLFLKLNYTLEDMWFELAKHRESLFFHLFDHIDANLMTIGLFNPALTIK</sequence>
<proteinExistence type="predicted"/>
<dbReference type="EMBL" id="JBHRSW010000039">
    <property type="protein sequence ID" value="MFC3122920.1"/>
    <property type="molecule type" value="Genomic_DNA"/>
</dbReference>